<dbReference type="Proteomes" id="UP001202328">
    <property type="component" value="Unassembled WGS sequence"/>
</dbReference>
<evidence type="ECO:0000256" key="2">
    <source>
        <dbReference type="ARBA" id="ARBA00022737"/>
    </source>
</evidence>
<comment type="similarity">
    <text evidence="1 4">Belongs to the terpene cyclase/mutase family.</text>
</comment>
<organism evidence="7 8">
    <name type="scientific">Papaver atlanticum</name>
    <dbReference type="NCBI Taxonomy" id="357466"/>
    <lineage>
        <taxon>Eukaryota</taxon>
        <taxon>Viridiplantae</taxon>
        <taxon>Streptophyta</taxon>
        <taxon>Embryophyta</taxon>
        <taxon>Tracheophyta</taxon>
        <taxon>Spermatophyta</taxon>
        <taxon>Magnoliopsida</taxon>
        <taxon>Ranunculales</taxon>
        <taxon>Papaveraceae</taxon>
        <taxon>Papaveroideae</taxon>
        <taxon>Papaver</taxon>
    </lineage>
</organism>
<feature type="domain" description="Squalene cyclase N-terminal" evidence="6">
    <location>
        <begin position="89"/>
        <end position="370"/>
    </location>
</feature>
<protein>
    <recommendedName>
        <fullName evidence="4">Terpene cyclase/mutase family member</fullName>
        <ecNumber evidence="4">5.4.99.-</ecNumber>
    </recommendedName>
</protein>
<dbReference type="NCBIfam" id="TIGR01787">
    <property type="entry name" value="squalene_cyclas"/>
    <property type="match status" value="1"/>
</dbReference>
<dbReference type="GO" id="GO:0005811">
    <property type="term" value="C:lipid droplet"/>
    <property type="evidence" value="ECO:0007669"/>
    <property type="project" value="InterPro"/>
</dbReference>
<keyword evidence="8" id="KW-1185">Reference proteome</keyword>
<dbReference type="PROSITE" id="PS01074">
    <property type="entry name" value="TERPENE_SYNTHASES"/>
    <property type="match status" value="1"/>
</dbReference>
<sequence length="727" mass="82964">MWKLKVADSGGPFREWLSSTNNFVGRQTWEFDPNAGTPEERHEVEFYKKQRLRENKDKFDLSIPPVKISNDEEVTLKATTTALRRGIRFFSAIQLDDGHWGAEIGGPLYFMPPLVFALSITGTLNTILSPEHRKEALRYMYCHQNKDKGFGFHIEGHSMMFCTAFNYICMRILGEGPEGGIDNACTRAQNWILSHGGVTSIPSWGKIWLSLCYIILGVYDWSGCNPTPPEFWVLPFILPMHPGMYMLCYTRLGYMPISYLYGRRFVGPITDLILSLRKELHIQPYNEINWKNMCHSCAKDSLYFLTEPLAKWWSFSLLRDKSLDITMKHIHYEDENSRYITIGSVEKALCMLACWVEDPNSDAFKKHLARIPDYPWMAEDGLRVQSFGSQMWDTGFAVQALLASDDLTVEIPETLMKGHSFIKSSQVKDNPSGDFRKMFRHNSKGAWIFSDQDHGWQVSDCTAERLLACLLFSQLPAEIVGAKMAKERLYDSVDIILSLQSENGGLVAWEPASSHKWMEVLNPTEFFQGTIVEHEYVECTSAGVEALATFMKLHGAYKKIEVLTFIDKAVKYLEDQQNPDGSWYGNWGICFTYGTWYTLRGLAAVGKNYKNSNTVRKACDFLLSTQEVSGCWGESYLSCQIRTNLVQTAWALMGLIHGGQADRDSKPLHSAARVLINSQMENGDFPQQEMTGAFMRNCMSHYAAYRNTFPIWALGEYRKKVLKQSKT</sequence>
<accession>A0AAD4RUY2</accession>
<dbReference type="Pfam" id="PF13243">
    <property type="entry name" value="SQHop_cyclase_C"/>
    <property type="match status" value="1"/>
</dbReference>
<dbReference type="EMBL" id="JAJJMB010017954">
    <property type="protein sequence ID" value="KAI3833492.1"/>
    <property type="molecule type" value="Genomic_DNA"/>
</dbReference>
<gene>
    <name evidence="7" type="ORF">MKW98_024491</name>
</gene>
<reference evidence="7" key="1">
    <citation type="submission" date="2022-04" db="EMBL/GenBank/DDBJ databases">
        <title>A functionally conserved STORR gene fusion in Papaver species that diverged 16.8 million years ago.</title>
        <authorList>
            <person name="Catania T."/>
        </authorList>
    </citation>
    <scope>NUCLEOTIDE SEQUENCE</scope>
    <source>
        <strain evidence="7">S-188037</strain>
    </source>
</reference>
<evidence type="ECO:0000313" key="8">
    <source>
        <dbReference type="Proteomes" id="UP001202328"/>
    </source>
</evidence>
<dbReference type="InterPro" id="IPR032696">
    <property type="entry name" value="SQ_cyclase_C"/>
</dbReference>
<evidence type="ECO:0000256" key="3">
    <source>
        <dbReference type="ARBA" id="ARBA00023235"/>
    </source>
</evidence>
<dbReference type="InterPro" id="IPR032697">
    <property type="entry name" value="SQ_cyclase_N"/>
</dbReference>
<dbReference type="InterPro" id="IPR002365">
    <property type="entry name" value="Terpene_synthase_CS"/>
</dbReference>
<dbReference type="SFLD" id="SFLDG01016">
    <property type="entry name" value="Prenyltransferase_Like_2"/>
    <property type="match status" value="1"/>
</dbReference>
<proteinExistence type="inferred from homology"/>
<name>A0AAD4RUY2_9MAGN</name>
<dbReference type="InterPro" id="IPR018333">
    <property type="entry name" value="Squalene_cyclase"/>
</dbReference>
<dbReference type="InterPro" id="IPR008930">
    <property type="entry name" value="Terpenoid_cyclase/PrenylTrfase"/>
</dbReference>
<dbReference type="SUPFAM" id="SSF48239">
    <property type="entry name" value="Terpenoid cyclases/Protein prenyltransferases"/>
    <property type="match status" value="2"/>
</dbReference>
<dbReference type="EC" id="5.4.99.-" evidence="4"/>
<evidence type="ECO:0000256" key="4">
    <source>
        <dbReference type="RuleBase" id="RU362003"/>
    </source>
</evidence>
<evidence type="ECO:0000259" key="5">
    <source>
        <dbReference type="Pfam" id="PF13243"/>
    </source>
</evidence>
<keyword evidence="3 4" id="KW-0413">Isomerase</keyword>
<dbReference type="PANTHER" id="PTHR11764">
    <property type="entry name" value="TERPENE CYCLASE/MUTASE FAMILY MEMBER"/>
    <property type="match status" value="1"/>
</dbReference>
<dbReference type="Pfam" id="PF13249">
    <property type="entry name" value="SQHop_cyclase_N"/>
    <property type="match status" value="1"/>
</dbReference>
<evidence type="ECO:0000256" key="1">
    <source>
        <dbReference type="ARBA" id="ARBA00009755"/>
    </source>
</evidence>
<dbReference type="FunFam" id="1.50.10.20:FF:000011">
    <property type="entry name" value="Terpene cyclase/mutase family member"/>
    <property type="match status" value="1"/>
</dbReference>
<feature type="domain" description="Squalene cyclase C-terminal" evidence="5">
    <location>
        <begin position="389"/>
        <end position="719"/>
    </location>
</feature>
<evidence type="ECO:0000313" key="7">
    <source>
        <dbReference type="EMBL" id="KAI3833492.1"/>
    </source>
</evidence>
<dbReference type="Gene3D" id="1.50.10.20">
    <property type="match status" value="2"/>
</dbReference>
<keyword evidence="2" id="KW-0677">Repeat</keyword>
<dbReference type="CDD" id="cd02892">
    <property type="entry name" value="SQCY_1"/>
    <property type="match status" value="1"/>
</dbReference>
<dbReference type="GO" id="GO:0016866">
    <property type="term" value="F:intramolecular transferase activity"/>
    <property type="evidence" value="ECO:0007669"/>
    <property type="project" value="InterPro"/>
</dbReference>
<dbReference type="AlphaFoldDB" id="A0AAD4RUY2"/>
<comment type="caution">
    <text evidence="7">The sequence shown here is derived from an EMBL/GenBank/DDBJ whole genome shotgun (WGS) entry which is preliminary data.</text>
</comment>
<evidence type="ECO:0000259" key="6">
    <source>
        <dbReference type="Pfam" id="PF13249"/>
    </source>
</evidence>
<dbReference type="GO" id="GO:0016104">
    <property type="term" value="P:triterpenoid biosynthetic process"/>
    <property type="evidence" value="ECO:0007669"/>
    <property type="project" value="InterPro"/>
</dbReference>
<dbReference type="PANTHER" id="PTHR11764:SF58">
    <property type="entry name" value="BETA-AMYRIN SYNTHASE-RELATED"/>
    <property type="match status" value="1"/>
</dbReference>